<protein>
    <submittedName>
        <fullName evidence="1">Uncharacterized protein</fullName>
    </submittedName>
</protein>
<reference evidence="1 2" key="1">
    <citation type="submission" date="2012-01" db="EMBL/GenBank/DDBJ databases">
        <title>Improved High-Quality Draft sequence of Metallosphaera yellowstonensis MK1.</title>
        <authorList>
            <consortium name="US DOE Joint Genome Institute"/>
            <person name="Lucas S."/>
            <person name="Han J."/>
            <person name="Cheng J.-F."/>
            <person name="Goodwin L."/>
            <person name="Pitluck S."/>
            <person name="Peters L."/>
            <person name="Teshima H."/>
            <person name="Detter J.C."/>
            <person name="Han C."/>
            <person name="Tapia R."/>
            <person name="Land M."/>
            <person name="Hauser L."/>
            <person name="Kyrpides N."/>
            <person name="Kozubal M."/>
            <person name="Macur R.E."/>
            <person name="Jay Z."/>
            <person name="Inskeep W."/>
            <person name="Woyke T."/>
        </authorList>
    </citation>
    <scope>NUCLEOTIDE SEQUENCE [LARGE SCALE GENOMIC DNA]</scope>
    <source>
        <strain evidence="1 2">MK1</strain>
    </source>
</reference>
<accession>H2C9Y2</accession>
<dbReference type="EMBL" id="JH597771">
    <property type="protein sequence ID" value="EHP67992.1"/>
    <property type="molecule type" value="Genomic_DNA"/>
</dbReference>
<proteinExistence type="predicted"/>
<sequence>MLLYINLAYLIHYGVLILVRDYSSYGNLREVIQESRYCGKFFDVVLLKRCGRTDRVR</sequence>
<dbReference type="Proteomes" id="UP000003980">
    <property type="component" value="Unassembled WGS sequence"/>
</dbReference>
<name>H2C9Y2_9CREN</name>
<keyword evidence="2" id="KW-1185">Reference proteome</keyword>
<evidence type="ECO:0000313" key="1">
    <source>
        <dbReference type="EMBL" id="EHP67992.1"/>
    </source>
</evidence>
<dbReference type="HOGENOM" id="CLU_2985752_0_0_2"/>
<organism evidence="1 2">
    <name type="scientific">Metallosphaera yellowstonensis MK1</name>
    <dbReference type="NCBI Taxonomy" id="671065"/>
    <lineage>
        <taxon>Archaea</taxon>
        <taxon>Thermoproteota</taxon>
        <taxon>Thermoprotei</taxon>
        <taxon>Sulfolobales</taxon>
        <taxon>Sulfolobaceae</taxon>
        <taxon>Metallosphaera</taxon>
    </lineage>
</organism>
<gene>
    <name evidence="1" type="ORF">MetMK1DRAFT_00034070</name>
</gene>
<dbReference type="AlphaFoldDB" id="H2C9Y2"/>
<evidence type="ECO:0000313" key="2">
    <source>
        <dbReference type="Proteomes" id="UP000003980"/>
    </source>
</evidence>